<dbReference type="PANTHER" id="PTHR46579:SF1">
    <property type="entry name" value="F5_8 TYPE C DOMAIN-CONTAINING PROTEIN"/>
    <property type="match status" value="1"/>
</dbReference>
<name>A0A815U5I2_ADIRI</name>
<evidence type="ECO:0000313" key="1">
    <source>
        <dbReference type="EMBL" id="CAF1517685.1"/>
    </source>
</evidence>
<sequence length="500" mass="57179">MNEPDGDRSRVRDVQEGEVRRNIIDQERKNDPTKRIITFTLNSDGIFLKKFSRSVWISCMVINELPRSVRYDSNNIILCSVTMGGTKPKKQHFQSIIVDWVQELRQLEFGFYISPPNFNGNFTKVHAYLIAATLDKPAQALLLNLNEPTGYYSCVKCTIQGKSVKVGGGSTRVFVQRSHRNIQRRCNALYDVHMMRLSQRKKKLKSNDIDPACGHRGPCVLRQLSYFDMGLAFVIDSLHNVYSGTFEKYVTSVVHSMVHLPQSVKDFGPVHHYSTFNFESVVGSIVQSVNGPNLIVAELINNIRLVQCATAKLNTTSFSTDLILFVHRLFASKRQALPKQTVSNENNFIRAARKLKLSDDHVVMTHLQSTQHMKFTLYETCWKKSVQFTVYDPSSTTQTSDSCILFRNLQSEMNCGFIVAIISNSQQKIKLIIHQVHIDQHDAFTLGNKHIVNPFVFWRRLTHPPGLVTINIEDIIVKIAYSKVKNIFHFYQYPNNVEST</sequence>
<proteinExistence type="predicted"/>
<evidence type="ECO:0000313" key="2">
    <source>
        <dbReference type="Proteomes" id="UP000663828"/>
    </source>
</evidence>
<dbReference type="PANTHER" id="PTHR46579">
    <property type="entry name" value="F5/8 TYPE C DOMAIN-CONTAINING PROTEIN-RELATED"/>
    <property type="match status" value="1"/>
</dbReference>
<accession>A0A815U5I2</accession>
<dbReference type="AlphaFoldDB" id="A0A815U5I2"/>
<comment type="caution">
    <text evidence="1">The sequence shown here is derived from an EMBL/GenBank/DDBJ whole genome shotgun (WGS) entry which is preliminary data.</text>
</comment>
<dbReference type="Proteomes" id="UP000663828">
    <property type="component" value="Unassembled WGS sequence"/>
</dbReference>
<reference evidence="1" key="1">
    <citation type="submission" date="2021-02" db="EMBL/GenBank/DDBJ databases">
        <authorList>
            <person name="Nowell W R."/>
        </authorList>
    </citation>
    <scope>NUCLEOTIDE SEQUENCE</scope>
</reference>
<keyword evidence="2" id="KW-1185">Reference proteome</keyword>
<dbReference type="EMBL" id="CAJNOR010004637">
    <property type="protein sequence ID" value="CAF1517685.1"/>
    <property type="molecule type" value="Genomic_DNA"/>
</dbReference>
<gene>
    <name evidence="1" type="ORF">XAT740_LOCUS40600</name>
</gene>
<organism evidence="1 2">
    <name type="scientific">Adineta ricciae</name>
    <name type="common">Rotifer</name>
    <dbReference type="NCBI Taxonomy" id="249248"/>
    <lineage>
        <taxon>Eukaryota</taxon>
        <taxon>Metazoa</taxon>
        <taxon>Spiralia</taxon>
        <taxon>Gnathifera</taxon>
        <taxon>Rotifera</taxon>
        <taxon>Eurotatoria</taxon>
        <taxon>Bdelloidea</taxon>
        <taxon>Adinetida</taxon>
        <taxon>Adinetidae</taxon>
        <taxon>Adineta</taxon>
    </lineage>
</organism>
<protein>
    <submittedName>
        <fullName evidence="1">Uncharacterized protein</fullName>
    </submittedName>
</protein>